<dbReference type="InterPro" id="IPR001611">
    <property type="entry name" value="Leu-rich_rpt"/>
</dbReference>
<evidence type="ECO:0000256" key="1">
    <source>
        <dbReference type="ARBA" id="ARBA00022614"/>
    </source>
</evidence>
<dbReference type="AlphaFoldDB" id="A0A8H3FJ74"/>
<evidence type="ECO:0000256" key="3">
    <source>
        <dbReference type="SAM" id="SignalP"/>
    </source>
</evidence>
<evidence type="ECO:0000256" key="2">
    <source>
        <dbReference type="ARBA" id="ARBA00022737"/>
    </source>
</evidence>
<evidence type="ECO:0008006" key="6">
    <source>
        <dbReference type="Google" id="ProtNLM"/>
    </source>
</evidence>
<feature type="signal peptide" evidence="3">
    <location>
        <begin position="1"/>
        <end position="18"/>
    </location>
</feature>
<evidence type="ECO:0000313" key="4">
    <source>
        <dbReference type="EMBL" id="CAF9922963.1"/>
    </source>
</evidence>
<keyword evidence="2" id="KW-0677">Repeat</keyword>
<dbReference type="SMART" id="SM00369">
    <property type="entry name" value="LRR_TYP"/>
    <property type="match status" value="2"/>
</dbReference>
<feature type="chain" id="PRO_5034393628" description="L domain-like protein" evidence="3">
    <location>
        <begin position="19"/>
        <end position="742"/>
    </location>
</feature>
<dbReference type="InterPro" id="IPR003591">
    <property type="entry name" value="Leu-rich_rpt_typical-subtyp"/>
</dbReference>
<dbReference type="EMBL" id="CAJPDQ010000019">
    <property type="protein sequence ID" value="CAF9922963.1"/>
    <property type="molecule type" value="Genomic_DNA"/>
</dbReference>
<keyword evidence="5" id="KW-1185">Reference proteome</keyword>
<dbReference type="Pfam" id="PF13855">
    <property type="entry name" value="LRR_8"/>
    <property type="match status" value="1"/>
</dbReference>
<dbReference type="Proteomes" id="UP000664169">
    <property type="component" value="Unassembled WGS sequence"/>
</dbReference>
<name>A0A8H3FJ74_9LECA</name>
<protein>
    <recommendedName>
        <fullName evidence="6">L domain-like protein</fullName>
    </recommendedName>
</protein>
<comment type="caution">
    <text evidence="4">The sequence shown here is derived from an EMBL/GenBank/DDBJ whole genome shotgun (WGS) entry which is preliminary data.</text>
</comment>
<dbReference type="Gene3D" id="3.80.10.10">
    <property type="entry name" value="Ribonuclease Inhibitor"/>
    <property type="match status" value="1"/>
</dbReference>
<dbReference type="PANTHER" id="PTHR45752:SF195">
    <property type="entry name" value="LEUCINE-RICH REPEAT (LRR) FAMILY PROTEIN-RELATED"/>
    <property type="match status" value="1"/>
</dbReference>
<dbReference type="PANTHER" id="PTHR45752">
    <property type="entry name" value="LEUCINE-RICH REPEAT-CONTAINING"/>
    <property type="match status" value="1"/>
</dbReference>
<reference evidence="4" key="1">
    <citation type="submission" date="2021-03" db="EMBL/GenBank/DDBJ databases">
        <authorList>
            <person name="Tagirdzhanova G."/>
        </authorList>
    </citation>
    <scope>NUCLEOTIDE SEQUENCE</scope>
</reference>
<dbReference type="PROSITE" id="PS51450">
    <property type="entry name" value="LRR"/>
    <property type="match status" value="1"/>
</dbReference>
<proteinExistence type="predicted"/>
<keyword evidence="3" id="KW-0732">Signal</keyword>
<gene>
    <name evidence="4" type="ORF">GOMPHAMPRED_002698</name>
</gene>
<evidence type="ECO:0000313" key="5">
    <source>
        <dbReference type="Proteomes" id="UP000664169"/>
    </source>
</evidence>
<accession>A0A8H3FJ74</accession>
<dbReference type="InterPro" id="IPR050715">
    <property type="entry name" value="LRR-SigEffector_domain"/>
</dbReference>
<dbReference type="InterPro" id="IPR032675">
    <property type="entry name" value="LRR_dom_sf"/>
</dbReference>
<sequence>MHYILPALTGILASTVLAVPNNKPPSCMNITDNADTVTFQAKSPLTGSTGGVVPHSGSQDIVVGATNDIMQFGAVVLSPFGNIISTPSKAFDLYSFEFGCGLAAEQPVASSSEACVISVIGFTIGGLQLPVATFSYTPTSSTAAPMNLAILPTSYRELKNVTIDEPELPPLPLKARTKRTLEDMMDDYSSELFVFSSDDVLSTIDNYTHQRPKRQHQGSWWDLPKNFTPAATAAVPVKQRTLARNFDSGVWMGSDSSFGEDAFQDIIGPCSSIGEDTKRRKILKIEDDMIRRFDTRAAGFSDVQWEALKQVDHAVLKSNSIIDLSRLFLESLPWAILQPLETFTSEPNQFFEPLEPNLSIFLAQNGLSSLPEELFHLKGLTTLSLRNNKLTELSPAIGQLISSLAELNLSFNRLNYLPMEIKCGFDKVSGLSVLRLTDNPFYQPIQGTKEDTSADVVEIERRFESPQMPKGSQTPDEPHSTHCSRIAYMNILGQSTNGPVPSKDREASPMTNFEVKKLPQATSKVPSLYEIAMRKSAEHPIAELLQSLGNDVPQTLISNLQNAAEQAKTGFQSCSICKRKFSLARTEWIEWESNLDCYKNIPLLYRGCSWSCLPEVGHLDNDAKHCGWTVGSGLKEWNPFGLTVMMMGNPAKILTGTRLFRRETNTRGFARLAMIMMHMMGKLRDDDLAKNKILNAKHRASLFLASEQCLSNGEDNTRSADCNNKELDIAETRVTGFTQVRS</sequence>
<dbReference type="SUPFAM" id="SSF52058">
    <property type="entry name" value="L domain-like"/>
    <property type="match status" value="1"/>
</dbReference>
<keyword evidence="1" id="KW-0433">Leucine-rich repeat</keyword>
<dbReference type="OrthoDB" id="1517790at2759"/>
<organism evidence="4 5">
    <name type="scientific">Gomphillus americanus</name>
    <dbReference type="NCBI Taxonomy" id="1940652"/>
    <lineage>
        <taxon>Eukaryota</taxon>
        <taxon>Fungi</taxon>
        <taxon>Dikarya</taxon>
        <taxon>Ascomycota</taxon>
        <taxon>Pezizomycotina</taxon>
        <taxon>Lecanoromycetes</taxon>
        <taxon>OSLEUM clade</taxon>
        <taxon>Ostropomycetidae</taxon>
        <taxon>Ostropales</taxon>
        <taxon>Graphidaceae</taxon>
        <taxon>Gomphilloideae</taxon>
        <taxon>Gomphillus</taxon>
    </lineage>
</organism>